<evidence type="ECO:0000313" key="7">
    <source>
        <dbReference type="EMBL" id="MBF9235452.1"/>
    </source>
</evidence>
<dbReference type="InterPro" id="IPR051015">
    <property type="entry name" value="EvgA-like"/>
</dbReference>
<dbReference type="GO" id="GO:0006355">
    <property type="term" value="P:regulation of DNA-templated transcription"/>
    <property type="evidence" value="ECO:0007669"/>
    <property type="project" value="InterPro"/>
</dbReference>
<evidence type="ECO:0000256" key="4">
    <source>
        <dbReference type="SAM" id="MobiDB-lite"/>
    </source>
</evidence>
<dbReference type="SUPFAM" id="SSF52172">
    <property type="entry name" value="CheY-like"/>
    <property type="match status" value="1"/>
</dbReference>
<dbReference type="GO" id="GO:0003677">
    <property type="term" value="F:DNA binding"/>
    <property type="evidence" value="ECO:0007669"/>
    <property type="project" value="UniProtKB-KW"/>
</dbReference>
<evidence type="ECO:0000256" key="2">
    <source>
        <dbReference type="ARBA" id="ARBA00023125"/>
    </source>
</evidence>
<dbReference type="GO" id="GO:0000160">
    <property type="term" value="P:phosphorelay signal transduction system"/>
    <property type="evidence" value="ECO:0007669"/>
    <property type="project" value="InterPro"/>
</dbReference>
<reference evidence="7" key="1">
    <citation type="submission" date="2020-11" db="EMBL/GenBank/DDBJ databases">
        <authorList>
            <person name="Kim M.K."/>
        </authorList>
    </citation>
    <scope>NUCLEOTIDE SEQUENCE</scope>
    <source>
        <strain evidence="7">BT350</strain>
    </source>
</reference>
<organism evidence="7 8">
    <name type="scientific">Microvirga alba</name>
    <dbReference type="NCBI Taxonomy" id="2791025"/>
    <lineage>
        <taxon>Bacteria</taxon>
        <taxon>Pseudomonadati</taxon>
        <taxon>Pseudomonadota</taxon>
        <taxon>Alphaproteobacteria</taxon>
        <taxon>Hyphomicrobiales</taxon>
        <taxon>Methylobacteriaceae</taxon>
        <taxon>Microvirga</taxon>
    </lineage>
</organism>
<evidence type="ECO:0000256" key="3">
    <source>
        <dbReference type="PROSITE-ProRule" id="PRU00169"/>
    </source>
</evidence>
<dbReference type="CDD" id="cd17535">
    <property type="entry name" value="REC_NarL-like"/>
    <property type="match status" value="1"/>
</dbReference>
<sequence length="235" mass="25221">MAVSALLTREFGFSDVIEAHSFEEAKKDLPAHAEVFLVIQDLSTPGMKAAASLRIVRECFPETKVAVTSISDSRHNILSALEAGAHGYMPKNLSIAELTRALRLILEGGIYVPPSLAEVSSKVPDYVIRLPELYILADANARNQLTPRQRDVLELLVQGKQNKEIASALKLGEGTVKIHISAIFRYFGVHNRAAAAVAWARPTGFSPLSRAPQESSSIHVERGGGASAAGANLAS</sequence>
<dbReference type="InterPro" id="IPR001789">
    <property type="entry name" value="Sig_transdc_resp-reg_receiver"/>
</dbReference>
<protein>
    <submittedName>
        <fullName evidence="7">Response regulator transcription factor</fullName>
    </submittedName>
</protein>
<evidence type="ECO:0000259" key="6">
    <source>
        <dbReference type="PROSITE" id="PS50110"/>
    </source>
</evidence>
<dbReference type="PRINTS" id="PR00038">
    <property type="entry name" value="HTHLUXR"/>
</dbReference>
<dbReference type="Pfam" id="PF00072">
    <property type="entry name" value="Response_reg"/>
    <property type="match status" value="1"/>
</dbReference>
<dbReference type="Gene3D" id="3.40.50.2300">
    <property type="match status" value="1"/>
</dbReference>
<keyword evidence="8" id="KW-1185">Reference proteome</keyword>
<dbReference type="SUPFAM" id="SSF46894">
    <property type="entry name" value="C-terminal effector domain of the bipartite response regulators"/>
    <property type="match status" value="1"/>
</dbReference>
<dbReference type="InterPro" id="IPR016032">
    <property type="entry name" value="Sig_transdc_resp-reg_C-effctor"/>
</dbReference>
<feature type="domain" description="HTH luxR-type" evidence="5">
    <location>
        <begin position="138"/>
        <end position="204"/>
    </location>
</feature>
<comment type="caution">
    <text evidence="7">The sequence shown here is derived from an EMBL/GenBank/DDBJ whole genome shotgun (WGS) entry which is preliminary data.</text>
</comment>
<dbReference type="AlphaFoldDB" id="A0A931BQ89"/>
<dbReference type="EMBL" id="JADQDO010000014">
    <property type="protein sequence ID" value="MBF9235452.1"/>
    <property type="molecule type" value="Genomic_DNA"/>
</dbReference>
<feature type="domain" description="Response regulatory" evidence="6">
    <location>
        <begin position="1"/>
        <end position="106"/>
    </location>
</feature>
<dbReference type="SMART" id="SM00421">
    <property type="entry name" value="HTH_LUXR"/>
    <property type="match status" value="1"/>
</dbReference>
<dbReference type="InterPro" id="IPR011006">
    <property type="entry name" value="CheY-like_superfamily"/>
</dbReference>
<dbReference type="PROSITE" id="PS50043">
    <property type="entry name" value="HTH_LUXR_2"/>
    <property type="match status" value="1"/>
</dbReference>
<dbReference type="InterPro" id="IPR000792">
    <property type="entry name" value="Tscrpt_reg_LuxR_C"/>
</dbReference>
<dbReference type="InterPro" id="IPR058245">
    <property type="entry name" value="NreC/VraR/RcsB-like_REC"/>
</dbReference>
<evidence type="ECO:0000256" key="1">
    <source>
        <dbReference type="ARBA" id="ARBA00022553"/>
    </source>
</evidence>
<keyword evidence="2" id="KW-0238">DNA-binding</keyword>
<name>A0A931BQ89_9HYPH</name>
<feature type="modified residue" description="4-aspartylphosphate" evidence="3">
    <location>
        <position position="41"/>
    </location>
</feature>
<gene>
    <name evidence="7" type="ORF">I2H38_18985</name>
</gene>
<accession>A0A931BQ89</accession>
<dbReference type="CDD" id="cd06170">
    <property type="entry name" value="LuxR_C_like"/>
    <property type="match status" value="1"/>
</dbReference>
<feature type="region of interest" description="Disordered" evidence="4">
    <location>
        <begin position="208"/>
        <end position="235"/>
    </location>
</feature>
<evidence type="ECO:0000313" key="8">
    <source>
        <dbReference type="Proteomes" id="UP000599312"/>
    </source>
</evidence>
<dbReference type="Pfam" id="PF00196">
    <property type="entry name" value="GerE"/>
    <property type="match status" value="1"/>
</dbReference>
<proteinExistence type="predicted"/>
<evidence type="ECO:0000259" key="5">
    <source>
        <dbReference type="PROSITE" id="PS50043"/>
    </source>
</evidence>
<dbReference type="PANTHER" id="PTHR45566:SF2">
    <property type="entry name" value="NARL SUBFAMILY"/>
    <property type="match status" value="1"/>
</dbReference>
<dbReference type="PROSITE" id="PS50110">
    <property type="entry name" value="RESPONSE_REGULATORY"/>
    <property type="match status" value="1"/>
</dbReference>
<keyword evidence="1 3" id="KW-0597">Phosphoprotein</keyword>
<dbReference type="Proteomes" id="UP000599312">
    <property type="component" value="Unassembled WGS sequence"/>
</dbReference>
<dbReference type="PANTHER" id="PTHR45566">
    <property type="entry name" value="HTH-TYPE TRANSCRIPTIONAL REGULATOR YHJB-RELATED"/>
    <property type="match status" value="1"/>
</dbReference>